<keyword evidence="2" id="KW-1185">Reference proteome</keyword>
<gene>
    <name evidence="1" type="ORF">M413DRAFT_185809</name>
</gene>
<sequence>MDRVWRACFFNFGTIFRLPTMNFDLFIVLFISTLQLKARYAVRPFPRPLQCRRRWPYWRRSKPQFPLPMNSACQSCSVSVHFPQLNSYPRADCPCHCLEIFQIDCPSIQIRVFFFRSPCVGRGDITKFDIALGRTPSWLPLSSPSLHLNMGLGRYYKRSL</sequence>
<accession>A0A0C2XQF2</accession>
<evidence type="ECO:0000313" key="1">
    <source>
        <dbReference type="EMBL" id="KIM39858.1"/>
    </source>
</evidence>
<dbReference type="AlphaFoldDB" id="A0A0C2XQF2"/>
<proteinExistence type="predicted"/>
<dbReference type="HOGENOM" id="CLU_1652354_0_0_1"/>
<dbReference type="Proteomes" id="UP000053424">
    <property type="component" value="Unassembled WGS sequence"/>
</dbReference>
<reference evidence="2" key="2">
    <citation type="submission" date="2015-01" db="EMBL/GenBank/DDBJ databases">
        <title>Evolutionary Origins and Diversification of the Mycorrhizal Mutualists.</title>
        <authorList>
            <consortium name="DOE Joint Genome Institute"/>
            <consortium name="Mycorrhizal Genomics Consortium"/>
            <person name="Kohler A."/>
            <person name="Kuo A."/>
            <person name="Nagy L.G."/>
            <person name="Floudas D."/>
            <person name="Copeland A."/>
            <person name="Barry K.W."/>
            <person name="Cichocki N."/>
            <person name="Veneault-Fourrey C."/>
            <person name="LaButti K."/>
            <person name="Lindquist E.A."/>
            <person name="Lipzen A."/>
            <person name="Lundell T."/>
            <person name="Morin E."/>
            <person name="Murat C."/>
            <person name="Riley R."/>
            <person name="Ohm R."/>
            <person name="Sun H."/>
            <person name="Tunlid A."/>
            <person name="Henrissat B."/>
            <person name="Grigoriev I.V."/>
            <person name="Hibbett D.S."/>
            <person name="Martin F."/>
        </authorList>
    </citation>
    <scope>NUCLEOTIDE SEQUENCE [LARGE SCALE GENOMIC DNA]</scope>
    <source>
        <strain evidence="2">h7</strain>
    </source>
</reference>
<evidence type="ECO:0000313" key="2">
    <source>
        <dbReference type="Proteomes" id="UP000053424"/>
    </source>
</evidence>
<reference evidence="1 2" key="1">
    <citation type="submission" date="2014-04" db="EMBL/GenBank/DDBJ databases">
        <authorList>
            <consortium name="DOE Joint Genome Institute"/>
            <person name="Kuo A."/>
            <person name="Gay G."/>
            <person name="Dore J."/>
            <person name="Kohler A."/>
            <person name="Nagy L.G."/>
            <person name="Floudas D."/>
            <person name="Copeland A."/>
            <person name="Barry K.W."/>
            <person name="Cichocki N."/>
            <person name="Veneault-Fourrey C."/>
            <person name="LaButti K."/>
            <person name="Lindquist E.A."/>
            <person name="Lipzen A."/>
            <person name="Lundell T."/>
            <person name="Morin E."/>
            <person name="Murat C."/>
            <person name="Sun H."/>
            <person name="Tunlid A."/>
            <person name="Henrissat B."/>
            <person name="Grigoriev I.V."/>
            <person name="Hibbett D.S."/>
            <person name="Martin F."/>
            <person name="Nordberg H.P."/>
            <person name="Cantor M.N."/>
            <person name="Hua S.X."/>
        </authorList>
    </citation>
    <scope>NUCLEOTIDE SEQUENCE [LARGE SCALE GENOMIC DNA]</scope>
    <source>
        <strain evidence="2">h7</strain>
    </source>
</reference>
<protein>
    <submittedName>
        <fullName evidence="1">Uncharacterized protein</fullName>
    </submittedName>
</protein>
<organism evidence="1 2">
    <name type="scientific">Hebeloma cylindrosporum</name>
    <dbReference type="NCBI Taxonomy" id="76867"/>
    <lineage>
        <taxon>Eukaryota</taxon>
        <taxon>Fungi</taxon>
        <taxon>Dikarya</taxon>
        <taxon>Basidiomycota</taxon>
        <taxon>Agaricomycotina</taxon>
        <taxon>Agaricomycetes</taxon>
        <taxon>Agaricomycetidae</taxon>
        <taxon>Agaricales</taxon>
        <taxon>Agaricineae</taxon>
        <taxon>Hymenogastraceae</taxon>
        <taxon>Hebeloma</taxon>
    </lineage>
</organism>
<dbReference type="EMBL" id="KN831784">
    <property type="protein sequence ID" value="KIM39858.1"/>
    <property type="molecule type" value="Genomic_DNA"/>
</dbReference>
<name>A0A0C2XQF2_HEBCY</name>